<dbReference type="InterPro" id="IPR000504">
    <property type="entry name" value="RRM_dom"/>
</dbReference>
<comment type="caution">
    <text evidence="17">The sequence shown here is derived from an EMBL/GenBank/DDBJ whole genome shotgun (WGS) entry which is preliminary data.</text>
</comment>
<evidence type="ECO:0000259" key="16">
    <source>
        <dbReference type="PROSITE" id="PS50868"/>
    </source>
</evidence>
<sequence>MAAKPHNYKLMCDPQLNPEHKQKVYRSNGTIDKNCKNAHLYEELVVVVDPRRNPSLRYSSHPFHETVRLLPTKFVIDANYTGTPPEVEILLENLNNNIREDFLRSLIQKPLPGSSSSPTVIRHLTIAYHPKSNKHLGIAHVEFESSAACSACLKQMNQKSVMGNIIMATKDPLGKKFKARTEELINEMDKPKPVKTAPPRTLPVLPETPKPPPPEPPAISAIATPAVVPPVTGNFAKTSDHNSSNNNGPYHSSHHNHHHHHPHRASPAVSQHSSSGNSKRGHDEITSPNCDFNYLATTKAATVAMVPAAPAVPARPSQPVVRLSLQERIQILRRDGLLARFGDLISSSDSEDDEQTIPTSAEADAALAGTSPVTPTSSPPSKKSRLEHLPTSGVANNLIATTMPPPLESSSSSEQLHMIPTVRVDPKANLLQQIFLHTGLYSMQTAPEDLKAFYRQFFRPLINPIQTQAECNRSLNDDLRKVLTRDIRKRVVEQLAFRQMDAWMEKKQREYNERMSIRNVPTCQPHVITNITNTVDQILTGDSSGMFTNARSMTGGLRNAMPKMPSFKRQKPVMPPSFDQENEQEPVSSPLEPRSLESPDLEKDRSDVVAGEQKKKKRPKTEKEKDRKRIKLEGQEEKDKEKEKERKKKASEENSLTSGSHEVRKVEPVMKVVKPPVTPSSEYLKKLASPAKLDPPTAVIIPKAHNRKEKVENQAAELPRHPLEAHVSTLGQSQVKVEEREGVQSPEVVPSPVKPSSRVSEYEEMSQPNHHLHLHHSQQPPQEEQPFSAFDLLLEASKLVEAEEVNLMLEEKRRKKKLRSPAKLAAEWKDEVEKPPRVVDTTPKIPPWRRGELFLERTDADEASITNRVVEEGIDREDLRFLKEISDDLLQSDSSAQWLKLFHWVDHPPTIADVPIQAVLNDPGVSEGGCARCSPYKRPTRRILHLRKNATVDATVGQVEKIERVSAPTPLDGSDMSPGDIDARKAVALEIQGKSKLKGVSAREARLNKRRVMSDLDYTIGELGIDLSDIHKFYTLKHTTKRVRFGRSRIHNWGLFAQEPIAPDEMVIEYIGEKIRSNTADIREKRYERVGIGSSYLFRVDDYSVIDATKCGNYARFMNHCCTPNSYAKVIAVDGQKKIVIFSKQQINAGEEITYDYKFPIEDNKIPCLCGSKGCRGSLN</sequence>
<feature type="compositionally biased region" description="Polar residues" evidence="14">
    <location>
        <begin position="268"/>
        <end position="278"/>
    </location>
</feature>
<reference evidence="18" key="1">
    <citation type="submission" date="2017-01" db="EMBL/GenBank/DDBJ databases">
        <title>Comparative genomics of anhydrobiosis in the tardigrade Hypsibius dujardini.</title>
        <authorList>
            <person name="Yoshida Y."/>
            <person name="Koutsovoulos G."/>
            <person name="Laetsch D."/>
            <person name="Stevens L."/>
            <person name="Kumar S."/>
            <person name="Horikawa D."/>
            <person name="Ishino K."/>
            <person name="Komine S."/>
            <person name="Tomita M."/>
            <person name="Blaxter M."/>
            <person name="Arakawa K."/>
        </authorList>
    </citation>
    <scope>NUCLEOTIDE SEQUENCE [LARGE SCALE GENOMIC DNA]</scope>
    <source>
        <strain evidence="18">Z151</strain>
    </source>
</reference>
<protein>
    <recommendedName>
        <fullName evidence="2">[histone H3]-lysine(4) N-trimethyltransferase</fullName>
        <ecNumber evidence="2">2.1.1.354</ecNumber>
    </recommendedName>
</protein>
<dbReference type="OrthoDB" id="308383at2759"/>
<dbReference type="Pfam" id="PF00856">
    <property type="entry name" value="SET"/>
    <property type="match status" value="1"/>
</dbReference>
<feature type="region of interest" description="Disordered" evidence="14">
    <location>
        <begin position="363"/>
        <end position="388"/>
    </location>
</feature>
<evidence type="ECO:0000256" key="5">
    <source>
        <dbReference type="ARBA" id="ARBA00022691"/>
    </source>
</evidence>
<dbReference type="InterPro" id="IPR044570">
    <property type="entry name" value="Set1-like"/>
</dbReference>
<dbReference type="GO" id="GO:0048188">
    <property type="term" value="C:Set1C/COMPASS complex"/>
    <property type="evidence" value="ECO:0007669"/>
    <property type="project" value="InterPro"/>
</dbReference>
<dbReference type="PANTHER" id="PTHR45814">
    <property type="entry name" value="HISTONE-LYSINE N-METHYLTRANSFERASE SETD1"/>
    <property type="match status" value="1"/>
</dbReference>
<feature type="compositionally biased region" description="Basic and acidic residues" evidence="14">
    <location>
        <begin position="621"/>
        <end position="644"/>
    </location>
</feature>
<dbReference type="InterPro" id="IPR035979">
    <property type="entry name" value="RBD_domain_sf"/>
</dbReference>
<feature type="compositionally biased region" description="Low complexity" evidence="14">
    <location>
        <begin position="370"/>
        <end position="381"/>
    </location>
</feature>
<evidence type="ECO:0000256" key="8">
    <source>
        <dbReference type="ARBA" id="ARBA00023015"/>
    </source>
</evidence>
<dbReference type="PANTHER" id="PTHR45814:SF2">
    <property type="entry name" value="HISTONE-LYSINE N-METHYLTRANSFERASE SETD1"/>
    <property type="match status" value="1"/>
</dbReference>
<dbReference type="PROSITE" id="PS50280">
    <property type="entry name" value="SET"/>
    <property type="match status" value="1"/>
</dbReference>
<dbReference type="InterPro" id="IPR001214">
    <property type="entry name" value="SET_dom"/>
</dbReference>
<dbReference type="CDD" id="cd19169">
    <property type="entry name" value="SET_SETD1"/>
    <property type="match status" value="1"/>
</dbReference>
<comment type="subcellular location">
    <subcellularLocation>
        <location evidence="1">Nucleus</location>
    </subcellularLocation>
</comment>
<evidence type="ECO:0000256" key="11">
    <source>
        <dbReference type="ARBA" id="ARBA00047571"/>
    </source>
</evidence>
<feature type="compositionally biased region" description="Basic residues" evidence="14">
    <location>
        <begin position="252"/>
        <end position="264"/>
    </location>
</feature>
<keyword evidence="5" id="KW-0949">S-adenosyl-L-methionine</keyword>
<comment type="catalytic activity">
    <reaction evidence="11">
        <text>L-lysyl(4)-[histone H3] + 3 S-adenosyl-L-methionine = N(6),N(6),N(6)-trimethyl-L-lysyl(4)-[histone H3] + 3 S-adenosyl-L-homocysteine + 3 H(+)</text>
        <dbReference type="Rhea" id="RHEA:60260"/>
        <dbReference type="Rhea" id="RHEA-COMP:15537"/>
        <dbReference type="Rhea" id="RHEA-COMP:15547"/>
        <dbReference type="ChEBI" id="CHEBI:15378"/>
        <dbReference type="ChEBI" id="CHEBI:29969"/>
        <dbReference type="ChEBI" id="CHEBI:57856"/>
        <dbReference type="ChEBI" id="CHEBI:59789"/>
        <dbReference type="ChEBI" id="CHEBI:61961"/>
        <dbReference type="EC" id="2.1.1.354"/>
    </reaction>
</comment>
<evidence type="ECO:0000256" key="6">
    <source>
        <dbReference type="ARBA" id="ARBA00022853"/>
    </source>
</evidence>
<keyword evidence="8" id="KW-0805">Transcription regulation</keyword>
<evidence type="ECO:0000259" key="15">
    <source>
        <dbReference type="PROSITE" id="PS50280"/>
    </source>
</evidence>
<dbReference type="SMART" id="SM00508">
    <property type="entry name" value="PostSET"/>
    <property type="match status" value="1"/>
</dbReference>
<keyword evidence="7" id="KW-0694">RNA-binding</keyword>
<dbReference type="Proteomes" id="UP000192578">
    <property type="component" value="Unassembled WGS sequence"/>
</dbReference>
<dbReference type="SUPFAM" id="SSF82199">
    <property type="entry name" value="SET domain"/>
    <property type="match status" value="1"/>
</dbReference>
<dbReference type="GO" id="GO:0140999">
    <property type="term" value="F:histone H3K4 trimethyltransferase activity"/>
    <property type="evidence" value="ECO:0007669"/>
    <property type="project" value="UniProtKB-EC"/>
</dbReference>
<dbReference type="InterPro" id="IPR012677">
    <property type="entry name" value="Nucleotide-bd_a/b_plait_sf"/>
</dbReference>
<evidence type="ECO:0000256" key="1">
    <source>
        <dbReference type="ARBA" id="ARBA00004123"/>
    </source>
</evidence>
<dbReference type="SMART" id="SM00360">
    <property type="entry name" value="RRM"/>
    <property type="match status" value="1"/>
</dbReference>
<evidence type="ECO:0000256" key="2">
    <source>
        <dbReference type="ARBA" id="ARBA00012182"/>
    </source>
</evidence>
<dbReference type="Gene3D" id="2.170.270.10">
    <property type="entry name" value="SET domain"/>
    <property type="match status" value="1"/>
</dbReference>
<dbReference type="Gene3D" id="3.30.70.330">
    <property type="match status" value="1"/>
</dbReference>
<evidence type="ECO:0000313" key="18">
    <source>
        <dbReference type="Proteomes" id="UP000192578"/>
    </source>
</evidence>
<dbReference type="InterPro" id="IPR046341">
    <property type="entry name" value="SET_dom_sf"/>
</dbReference>
<evidence type="ECO:0000256" key="10">
    <source>
        <dbReference type="ARBA" id="ARBA00023242"/>
    </source>
</evidence>
<feature type="region of interest" description="Disordered" evidence="14">
    <location>
        <begin position="188"/>
        <end position="287"/>
    </location>
</feature>
<comment type="catalytic activity">
    <reaction evidence="12">
        <text>N(6)-methyl-L-lysyl(4)-[histone H3] + S-adenosyl-L-methionine = N(6),N(6)-dimethyl-L-lysyl(4)-[histone H3] + S-adenosyl-L-homocysteine + H(+)</text>
        <dbReference type="Rhea" id="RHEA:60268"/>
        <dbReference type="Rhea" id="RHEA-COMP:15540"/>
        <dbReference type="Rhea" id="RHEA-COMP:15543"/>
        <dbReference type="ChEBI" id="CHEBI:15378"/>
        <dbReference type="ChEBI" id="CHEBI:57856"/>
        <dbReference type="ChEBI" id="CHEBI:59789"/>
        <dbReference type="ChEBI" id="CHEBI:61929"/>
        <dbReference type="ChEBI" id="CHEBI:61976"/>
    </reaction>
</comment>
<organism evidence="17 18">
    <name type="scientific">Hypsibius exemplaris</name>
    <name type="common">Freshwater tardigrade</name>
    <dbReference type="NCBI Taxonomy" id="2072580"/>
    <lineage>
        <taxon>Eukaryota</taxon>
        <taxon>Metazoa</taxon>
        <taxon>Ecdysozoa</taxon>
        <taxon>Tardigrada</taxon>
        <taxon>Eutardigrada</taxon>
        <taxon>Parachela</taxon>
        <taxon>Hypsibioidea</taxon>
        <taxon>Hypsibiidae</taxon>
        <taxon>Hypsibius</taxon>
    </lineage>
</organism>
<dbReference type="InterPro" id="IPR024657">
    <property type="entry name" value="COMPASS_Set1_N-SET"/>
</dbReference>
<dbReference type="SUPFAM" id="SSF54928">
    <property type="entry name" value="RNA-binding domain, RBD"/>
    <property type="match status" value="1"/>
</dbReference>
<dbReference type="GO" id="GO:0032259">
    <property type="term" value="P:methylation"/>
    <property type="evidence" value="ECO:0007669"/>
    <property type="project" value="UniProtKB-KW"/>
</dbReference>
<dbReference type="EMBL" id="MTYJ01000012">
    <property type="protein sequence ID" value="OQV23326.1"/>
    <property type="molecule type" value="Genomic_DNA"/>
</dbReference>
<feature type="region of interest" description="Disordered" evidence="14">
    <location>
        <begin position="549"/>
        <end position="668"/>
    </location>
</feature>
<keyword evidence="3" id="KW-0489">Methyltransferase</keyword>
<accession>A0A1W0X6Z2</accession>
<dbReference type="SMART" id="SM01291">
    <property type="entry name" value="N-SET"/>
    <property type="match status" value="1"/>
</dbReference>
<feature type="compositionally biased region" description="Low complexity" evidence="14">
    <location>
        <begin position="241"/>
        <end position="251"/>
    </location>
</feature>
<feature type="region of interest" description="Disordered" evidence="14">
    <location>
        <begin position="698"/>
        <end position="786"/>
    </location>
</feature>
<keyword evidence="9" id="KW-0804">Transcription</keyword>
<feature type="compositionally biased region" description="Pro residues" evidence="14">
    <location>
        <begin position="206"/>
        <end position="217"/>
    </location>
</feature>
<keyword evidence="6" id="KW-0156">Chromatin regulator</keyword>
<keyword evidence="18" id="KW-1185">Reference proteome</keyword>
<evidence type="ECO:0000256" key="14">
    <source>
        <dbReference type="SAM" id="MobiDB-lite"/>
    </source>
</evidence>
<dbReference type="PROSITE" id="PS50868">
    <property type="entry name" value="POST_SET"/>
    <property type="match status" value="1"/>
</dbReference>
<evidence type="ECO:0000256" key="13">
    <source>
        <dbReference type="ARBA" id="ARBA00049129"/>
    </source>
</evidence>
<feature type="compositionally biased region" description="Low complexity" evidence="14">
    <location>
        <begin position="218"/>
        <end position="232"/>
    </location>
</feature>
<comment type="catalytic activity">
    <reaction evidence="13">
        <text>N(6),N(6)-dimethyl-L-lysyl(4)-[histone H3] + S-adenosyl-L-methionine = N(6),N(6),N(6)-trimethyl-L-lysyl(4)-[histone H3] + S-adenosyl-L-homocysteine + H(+)</text>
        <dbReference type="Rhea" id="RHEA:60272"/>
        <dbReference type="Rhea" id="RHEA-COMP:15537"/>
        <dbReference type="Rhea" id="RHEA-COMP:15540"/>
        <dbReference type="ChEBI" id="CHEBI:15378"/>
        <dbReference type="ChEBI" id="CHEBI:57856"/>
        <dbReference type="ChEBI" id="CHEBI:59789"/>
        <dbReference type="ChEBI" id="CHEBI:61961"/>
        <dbReference type="ChEBI" id="CHEBI:61976"/>
    </reaction>
</comment>
<evidence type="ECO:0000256" key="7">
    <source>
        <dbReference type="ARBA" id="ARBA00022884"/>
    </source>
</evidence>
<evidence type="ECO:0000256" key="3">
    <source>
        <dbReference type="ARBA" id="ARBA00022603"/>
    </source>
</evidence>
<proteinExistence type="predicted"/>
<feature type="domain" description="Post-SET" evidence="16">
    <location>
        <begin position="1164"/>
        <end position="1180"/>
    </location>
</feature>
<gene>
    <name evidence="17" type="ORF">BV898_02773</name>
</gene>
<dbReference type="EC" id="2.1.1.354" evidence="2"/>
<name>A0A1W0X6Z2_HYPEX</name>
<feature type="domain" description="SET" evidence="15">
    <location>
        <begin position="1041"/>
        <end position="1158"/>
    </location>
</feature>
<dbReference type="SMART" id="SM00317">
    <property type="entry name" value="SET"/>
    <property type="match status" value="1"/>
</dbReference>
<feature type="compositionally biased region" description="Low complexity" evidence="14">
    <location>
        <begin position="777"/>
        <end position="786"/>
    </location>
</feature>
<evidence type="ECO:0000256" key="12">
    <source>
        <dbReference type="ARBA" id="ARBA00047583"/>
    </source>
</evidence>
<evidence type="ECO:0000256" key="9">
    <source>
        <dbReference type="ARBA" id="ARBA00023163"/>
    </source>
</evidence>
<dbReference type="GO" id="GO:0003723">
    <property type="term" value="F:RNA binding"/>
    <property type="evidence" value="ECO:0007669"/>
    <property type="project" value="UniProtKB-KW"/>
</dbReference>
<keyword evidence="10" id="KW-0539">Nucleus</keyword>
<keyword evidence="4" id="KW-0808">Transferase</keyword>
<dbReference type="InterPro" id="IPR003616">
    <property type="entry name" value="Post-SET_dom"/>
</dbReference>
<evidence type="ECO:0000256" key="4">
    <source>
        <dbReference type="ARBA" id="ARBA00022679"/>
    </source>
</evidence>
<dbReference type="InterPro" id="IPR037841">
    <property type="entry name" value="SET_SETD1A/B"/>
</dbReference>
<evidence type="ECO:0000313" key="17">
    <source>
        <dbReference type="EMBL" id="OQV23326.1"/>
    </source>
</evidence>
<feature type="compositionally biased region" description="Basic and acidic residues" evidence="14">
    <location>
        <begin position="594"/>
        <end position="607"/>
    </location>
</feature>
<feature type="compositionally biased region" description="Low complexity" evidence="14">
    <location>
        <begin position="743"/>
        <end position="759"/>
    </location>
</feature>
<dbReference type="AlphaFoldDB" id="A0A1W0X6Z2"/>